<proteinExistence type="predicted"/>
<name>A0ACB8G3J0_9SAUR</name>
<dbReference type="EMBL" id="CM037615">
    <property type="protein sequence ID" value="KAH8014047.1"/>
    <property type="molecule type" value="Genomic_DNA"/>
</dbReference>
<sequence>MCSLDWRATGGEVCPGCFLSFFLSRARRCFRKNPKAEPAKLRATKLGGEREGVGAAAVAAAVSKHAGGSSSGSGGGRQKAGSDSRESASELGPGELLSHSQGCWGAMPGGRRTRFAAESAAVLLARAPAIPGPVGERPDAWEFNYYLPGQRQTPTHSELRLLHHVPAEQVNTTKQEPSIDNGSETMRNKSGTGRIALYCL</sequence>
<dbReference type="Proteomes" id="UP000827872">
    <property type="component" value="Linkage Group LG02"/>
</dbReference>
<gene>
    <name evidence="1" type="ORF">K3G42_024895</name>
</gene>
<protein>
    <submittedName>
        <fullName evidence="1">Uncharacterized protein</fullName>
    </submittedName>
</protein>
<keyword evidence="2" id="KW-1185">Reference proteome</keyword>
<evidence type="ECO:0000313" key="2">
    <source>
        <dbReference type="Proteomes" id="UP000827872"/>
    </source>
</evidence>
<comment type="caution">
    <text evidence="1">The sequence shown here is derived from an EMBL/GenBank/DDBJ whole genome shotgun (WGS) entry which is preliminary data.</text>
</comment>
<organism evidence="1 2">
    <name type="scientific">Sphaerodactylus townsendi</name>
    <dbReference type="NCBI Taxonomy" id="933632"/>
    <lineage>
        <taxon>Eukaryota</taxon>
        <taxon>Metazoa</taxon>
        <taxon>Chordata</taxon>
        <taxon>Craniata</taxon>
        <taxon>Vertebrata</taxon>
        <taxon>Euteleostomi</taxon>
        <taxon>Lepidosauria</taxon>
        <taxon>Squamata</taxon>
        <taxon>Bifurcata</taxon>
        <taxon>Gekkota</taxon>
        <taxon>Sphaerodactylidae</taxon>
        <taxon>Sphaerodactylus</taxon>
    </lineage>
</organism>
<evidence type="ECO:0000313" key="1">
    <source>
        <dbReference type="EMBL" id="KAH8014047.1"/>
    </source>
</evidence>
<reference evidence="1" key="1">
    <citation type="submission" date="2021-08" db="EMBL/GenBank/DDBJ databases">
        <title>The first chromosome-level gecko genome reveals the dynamic sex chromosomes of Neotropical dwarf geckos (Sphaerodactylidae: Sphaerodactylus).</title>
        <authorList>
            <person name="Pinto B.J."/>
            <person name="Keating S.E."/>
            <person name="Gamble T."/>
        </authorList>
    </citation>
    <scope>NUCLEOTIDE SEQUENCE</scope>
    <source>
        <strain evidence="1">TG3544</strain>
    </source>
</reference>
<accession>A0ACB8G3J0</accession>